<dbReference type="GO" id="GO:0006307">
    <property type="term" value="P:DNA alkylation repair"/>
    <property type="evidence" value="ECO:0007669"/>
    <property type="project" value="UniProtKB-ARBA"/>
</dbReference>
<dbReference type="Pfam" id="PF02805">
    <property type="entry name" value="Ada_Zn_binding"/>
    <property type="match status" value="1"/>
</dbReference>
<dbReference type="PROSITE" id="PS01124">
    <property type="entry name" value="HTH_ARAC_FAMILY_2"/>
    <property type="match status" value="1"/>
</dbReference>
<dbReference type="InterPro" id="IPR020449">
    <property type="entry name" value="Tscrpt_reg_AraC-type_HTH"/>
</dbReference>
<evidence type="ECO:0000256" key="12">
    <source>
        <dbReference type="SAM" id="MobiDB-lite"/>
    </source>
</evidence>
<sequence length="205" mass="23429">MSKNKEAEAELFKGSSNEHQQPLLTPVSDEQWQAITDNDSAYDGQFFYAVKTTGIFCRPSCKSKLPIRENICMFLTAEKALNARFRPCKRCKPTGSRLPDEEWIDLVTSYIDSHYQEPLSLDTLAQLSHGSPYHLQRIFKKVKGITPVYYIQQQRINAAKAMLRESNLPITEIASLVGLPNTSYFITLFKQKTGQTPEAYRKSRK</sequence>
<feature type="compositionally biased region" description="Basic and acidic residues" evidence="12">
    <location>
        <begin position="1"/>
        <end position="11"/>
    </location>
</feature>
<evidence type="ECO:0000256" key="9">
    <source>
        <dbReference type="ARBA" id="ARBA00023159"/>
    </source>
</evidence>
<keyword evidence="5" id="KW-0227">DNA damage</keyword>
<evidence type="ECO:0000313" key="15">
    <source>
        <dbReference type="Proteomes" id="UP000683139"/>
    </source>
</evidence>
<keyword evidence="10" id="KW-0804">Transcription</keyword>
<dbReference type="RefSeq" id="WP_213515700.1">
    <property type="nucleotide sequence ID" value="NZ_BOSE01000004.1"/>
</dbReference>
<dbReference type="InterPro" id="IPR004026">
    <property type="entry name" value="Ada_DNA_repair_Zn-bd"/>
</dbReference>
<dbReference type="InterPro" id="IPR009057">
    <property type="entry name" value="Homeodomain-like_sf"/>
</dbReference>
<dbReference type="AlphaFoldDB" id="A0A920CXI5"/>
<dbReference type="SUPFAM" id="SSF46689">
    <property type="entry name" value="Homeodomain-like"/>
    <property type="match status" value="2"/>
</dbReference>
<dbReference type="InterPro" id="IPR018060">
    <property type="entry name" value="HTH_AraC"/>
</dbReference>
<dbReference type="PANTHER" id="PTHR43280">
    <property type="entry name" value="ARAC-FAMILY TRANSCRIPTIONAL REGULATOR"/>
    <property type="match status" value="1"/>
</dbReference>
<feature type="region of interest" description="Disordered" evidence="12">
    <location>
        <begin position="1"/>
        <end position="25"/>
    </location>
</feature>
<evidence type="ECO:0000256" key="11">
    <source>
        <dbReference type="ARBA" id="ARBA00023204"/>
    </source>
</evidence>
<reference evidence="14" key="1">
    <citation type="submission" date="2021-03" db="EMBL/GenBank/DDBJ databases">
        <title>Antimicrobial resistance genes in bacteria isolated from Japanese honey, and their potential for conferring macrolide and lincosamide resistance in the American foulbrood pathogen Paenibacillus larvae.</title>
        <authorList>
            <person name="Okamoto M."/>
            <person name="Kumagai M."/>
            <person name="Kanamori H."/>
            <person name="Takamatsu D."/>
        </authorList>
    </citation>
    <scope>NUCLEOTIDE SEQUENCE</scope>
    <source>
        <strain evidence="14">J40TS1</strain>
    </source>
</reference>
<dbReference type="GO" id="GO:0003700">
    <property type="term" value="F:DNA-binding transcription factor activity"/>
    <property type="evidence" value="ECO:0007669"/>
    <property type="project" value="InterPro"/>
</dbReference>
<evidence type="ECO:0000259" key="13">
    <source>
        <dbReference type="PROSITE" id="PS01124"/>
    </source>
</evidence>
<dbReference type="Gene3D" id="1.10.10.60">
    <property type="entry name" value="Homeodomain-like"/>
    <property type="match status" value="2"/>
</dbReference>
<keyword evidence="15" id="KW-1185">Reference proteome</keyword>
<dbReference type="PROSITE" id="PS00041">
    <property type="entry name" value="HTH_ARAC_FAMILY_1"/>
    <property type="match status" value="1"/>
</dbReference>
<keyword evidence="8" id="KW-0238">DNA-binding</keyword>
<evidence type="ECO:0000256" key="7">
    <source>
        <dbReference type="ARBA" id="ARBA00023015"/>
    </source>
</evidence>
<dbReference type="PANTHER" id="PTHR43280:SF28">
    <property type="entry name" value="HTH-TYPE TRANSCRIPTIONAL ACTIVATOR RHAS"/>
    <property type="match status" value="1"/>
</dbReference>
<dbReference type="FunFam" id="3.40.10.10:FF:000001">
    <property type="entry name" value="DNA-3-methyladenine glycosylase 2"/>
    <property type="match status" value="1"/>
</dbReference>
<comment type="cofactor">
    <cofactor evidence="1">
        <name>Zn(2+)</name>
        <dbReference type="ChEBI" id="CHEBI:29105"/>
    </cofactor>
</comment>
<dbReference type="InterPro" id="IPR016220">
    <property type="entry name" value="Me-P-triester_DNA_alkyl-Trfase"/>
</dbReference>
<dbReference type="SMART" id="SM00342">
    <property type="entry name" value="HTH_ARAC"/>
    <property type="match status" value="1"/>
</dbReference>
<evidence type="ECO:0000256" key="2">
    <source>
        <dbReference type="ARBA" id="ARBA00022603"/>
    </source>
</evidence>
<dbReference type="GO" id="GO:0032259">
    <property type="term" value="P:methylation"/>
    <property type="evidence" value="ECO:0007669"/>
    <property type="project" value="UniProtKB-KW"/>
</dbReference>
<keyword evidence="7" id="KW-0805">Transcription regulation</keyword>
<evidence type="ECO:0000256" key="3">
    <source>
        <dbReference type="ARBA" id="ARBA00022679"/>
    </source>
</evidence>
<evidence type="ECO:0000256" key="8">
    <source>
        <dbReference type="ARBA" id="ARBA00023125"/>
    </source>
</evidence>
<feature type="compositionally biased region" description="Polar residues" evidence="12">
    <location>
        <begin position="14"/>
        <end position="25"/>
    </location>
</feature>
<dbReference type="InterPro" id="IPR018062">
    <property type="entry name" value="HTH_AraC-typ_CS"/>
</dbReference>
<gene>
    <name evidence="14" type="primary">adaA</name>
    <name evidence="14" type="ORF">J40TS1_25980</name>
</gene>
<keyword evidence="11" id="KW-0234">DNA repair</keyword>
<keyword evidence="3" id="KW-0808">Transferase</keyword>
<dbReference type="PRINTS" id="PR00032">
    <property type="entry name" value="HTHARAC"/>
</dbReference>
<dbReference type="Gene3D" id="3.40.10.10">
    <property type="entry name" value="DNA Methylphosphotriester Repair Domain"/>
    <property type="match status" value="1"/>
</dbReference>
<organism evidence="14 15">
    <name type="scientific">Paenibacillus montaniterrae</name>
    <dbReference type="NCBI Taxonomy" id="429341"/>
    <lineage>
        <taxon>Bacteria</taxon>
        <taxon>Bacillati</taxon>
        <taxon>Bacillota</taxon>
        <taxon>Bacilli</taxon>
        <taxon>Bacillales</taxon>
        <taxon>Paenibacillaceae</taxon>
        <taxon>Paenibacillus</taxon>
    </lineage>
</organism>
<dbReference type="GO" id="GO:0008168">
    <property type="term" value="F:methyltransferase activity"/>
    <property type="evidence" value="ECO:0007669"/>
    <property type="project" value="UniProtKB-KW"/>
</dbReference>
<dbReference type="EMBL" id="BOSE01000004">
    <property type="protein sequence ID" value="GIP16956.1"/>
    <property type="molecule type" value="Genomic_DNA"/>
</dbReference>
<proteinExistence type="predicted"/>
<dbReference type="Proteomes" id="UP000683139">
    <property type="component" value="Unassembled WGS sequence"/>
</dbReference>
<keyword evidence="6" id="KW-0862">Zinc</keyword>
<accession>A0A920CXI5</accession>
<name>A0A920CXI5_9BACL</name>
<evidence type="ECO:0000256" key="10">
    <source>
        <dbReference type="ARBA" id="ARBA00023163"/>
    </source>
</evidence>
<protein>
    <submittedName>
        <fullName evidence="14">Bifunctional transcriptional activator/DNA repair enzyme AdaA</fullName>
    </submittedName>
</protein>
<keyword evidence="9" id="KW-0010">Activator</keyword>
<dbReference type="PIRSF" id="PIRSF000408">
    <property type="entry name" value="Alkyltransferas_AdaA"/>
    <property type="match status" value="1"/>
</dbReference>
<evidence type="ECO:0000256" key="6">
    <source>
        <dbReference type="ARBA" id="ARBA00022833"/>
    </source>
</evidence>
<evidence type="ECO:0000256" key="5">
    <source>
        <dbReference type="ARBA" id="ARBA00022763"/>
    </source>
</evidence>
<keyword evidence="2" id="KW-0489">Methyltransferase</keyword>
<dbReference type="GO" id="GO:0008270">
    <property type="term" value="F:zinc ion binding"/>
    <property type="evidence" value="ECO:0007669"/>
    <property type="project" value="InterPro"/>
</dbReference>
<dbReference type="Pfam" id="PF12833">
    <property type="entry name" value="HTH_18"/>
    <property type="match status" value="1"/>
</dbReference>
<dbReference type="SUPFAM" id="SSF57884">
    <property type="entry name" value="Ada DNA repair protein, N-terminal domain (N-Ada 10)"/>
    <property type="match status" value="1"/>
</dbReference>
<keyword evidence="4" id="KW-0479">Metal-binding</keyword>
<dbReference type="InterPro" id="IPR035451">
    <property type="entry name" value="Ada-like_dom_sf"/>
</dbReference>
<evidence type="ECO:0000256" key="4">
    <source>
        <dbReference type="ARBA" id="ARBA00022723"/>
    </source>
</evidence>
<evidence type="ECO:0000313" key="14">
    <source>
        <dbReference type="EMBL" id="GIP16956.1"/>
    </source>
</evidence>
<comment type="caution">
    <text evidence="14">The sequence shown here is derived from an EMBL/GenBank/DDBJ whole genome shotgun (WGS) entry which is preliminary data.</text>
</comment>
<dbReference type="GO" id="GO:0043565">
    <property type="term" value="F:sequence-specific DNA binding"/>
    <property type="evidence" value="ECO:0007669"/>
    <property type="project" value="InterPro"/>
</dbReference>
<evidence type="ECO:0000256" key="1">
    <source>
        <dbReference type="ARBA" id="ARBA00001947"/>
    </source>
</evidence>
<feature type="domain" description="HTH araC/xylS-type" evidence="13">
    <location>
        <begin position="105"/>
        <end position="203"/>
    </location>
</feature>